<organism evidence="1 2">
    <name type="scientific">Streptomyces gobitricini</name>
    <dbReference type="NCBI Taxonomy" id="68211"/>
    <lineage>
        <taxon>Bacteria</taxon>
        <taxon>Bacillati</taxon>
        <taxon>Actinomycetota</taxon>
        <taxon>Actinomycetes</taxon>
        <taxon>Kitasatosporales</taxon>
        <taxon>Streptomycetaceae</taxon>
        <taxon>Streptomyces</taxon>
    </lineage>
</organism>
<evidence type="ECO:0000313" key="1">
    <source>
        <dbReference type="EMBL" id="GAA2507381.1"/>
    </source>
</evidence>
<proteinExistence type="predicted"/>
<name>A0ABP5ZYW4_9ACTN</name>
<evidence type="ECO:0000313" key="2">
    <source>
        <dbReference type="Proteomes" id="UP001499942"/>
    </source>
</evidence>
<dbReference type="RefSeq" id="WP_344364152.1">
    <property type="nucleotide sequence ID" value="NZ_BAAASR010000025.1"/>
</dbReference>
<gene>
    <name evidence="1" type="ORF">GCM10010393_45250</name>
</gene>
<dbReference type="EMBL" id="BAAASR010000025">
    <property type="protein sequence ID" value="GAA2507381.1"/>
    <property type="molecule type" value="Genomic_DNA"/>
</dbReference>
<protein>
    <submittedName>
        <fullName evidence="1">Uncharacterized protein</fullName>
    </submittedName>
</protein>
<dbReference type="Proteomes" id="UP001499942">
    <property type="component" value="Unassembled WGS sequence"/>
</dbReference>
<reference evidence="2" key="1">
    <citation type="journal article" date="2019" name="Int. J. Syst. Evol. Microbiol.">
        <title>The Global Catalogue of Microorganisms (GCM) 10K type strain sequencing project: providing services to taxonomists for standard genome sequencing and annotation.</title>
        <authorList>
            <consortium name="The Broad Institute Genomics Platform"/>
            <consortium name="The Broad Institute Genome Sequencing Center for Infectious Disease"/>
            <person name="Wu L."/>
            <person name="Ma J."/>
        </authorList>
    </citation>
    <scope>NUCLEOTIDE SEQUENCE [LARGE SCALE GENOMIC DNA]</scope>
    <source>
        <strain evidence="2">JCM 5062</strain>
    </source>
</reference>
<accession>A0ABP5ZYW4</accession>
<comment type="caution">
    <text evidence="1">The sequence shown here is derived from an EMBL/GenBank/DDBJ whole genome shotgun (WGS) entry which is preliminary data.</text>
</comment>
<sequence length="174" mass="20160">MPEVIYESSGIPLEKYQLTRSDHRDQEQSEAIERWAHRQVEKRMAQLRAAPELAERARQNAEETWKLIQSMKTRDHEIMRWRVRLYCGHITETRSHRKNGKPTLHGSSSMRCSECGKNPSVIVAFEPLGLVGQPPASRVAQAETPKRATRAELERRIAHLEAENERLRTTRPTD</sequence>
<keyword evidence="2" id="KW-1185">Reference proteome</keyword>